<organism evidence="1 2">
    <name type="scientific">Pseudorhizobium tarimense</name>
    <dbReference type="NCBI Taxonomy" id="1079109"/>
    <lineage>
        <taxon>Bacteria</taxon>
        <taxon>Pseudomonadati</taxon>
        <taxon>Pseudomonadota</taxon>
        <taxon>Alphaproteobacteria</taxon>
        <taxon>Hyphomicrobiales</taxon>
        <taxon>Rhizobiaceae</taxon>
        <taxon>Rhizobium/Agrobacterium group</taxon>
        <taxon>Pseudorhizobium</taxon>
    </lineage>
</organism>
<keyword evidence="2" id="KW-1185">Reference proteome</keyword>
<evidence type="ECO:0000313" key="1">
    <source>
        <dbReference type="EMBL" id="MET3585754.1"/>
    </source>
</evidence>
<reference evidence="1 2" key="1">
    <citation type="submission" date="2024-06" db="EMBL/GenBank/DDBJ databases">
        <title>Genomic Encyclopedia of Type Strains, Phase IV (KMG-IV): sequencing the most valuable type-strain genomes for metagenomic binning, comparative biology and taxonomic classification.</title>
        <authorList>
            <person name="Goeker M."/>
        </authorList>
    </citation>
    <scope>NUCLEOTIDE SEQUENCE [LARGE SCALE GENOMIC DNA]</scope>
    <source>
        <strain evidence="1 2">DSM 105042</strain>
    </source>
</reference>
<protein>
    <submittedName>
        <fullName evidence="1">Uncharacterized protein</fullName>
    </submittedName>
</protein>
<proteinExistence type="predicted"/>
<dbReference type="Proteomes" id="UP001549031">
    <property type="component" value="Unassembled WGS sequence"/>
</dbReference>
<comment type="caution">
    <text evidence="1">The sequence shown here is derived from an EMBL/GenBank/DDBJ whole genome shotgun (WGS) entry which is preliminary data.</text>
</comment>
<dbReference type="RefSeq" id="WP_247243681.1">
    <property type="nucleotide sequence ID" value="NZ_JALJRA010000006.1"/>
</dbReference>
<evidence type="ECO:0000313" key="2">
    <source>
        <dbReference type="Proteomes" id="UP001549031"/>
    </source>
</evidence>
<dbReference type="EMBL" id="JBEPLJ010000006">
    <property type="protein sequence ID" value="MET3585754.1"/>
    <property type="molecule type" value="Genomic_DNA"/>
</dbReference>
<gene>
    <name evidence="1" type="ORF">ABID21_001863</name>
</gene>
<name>A0ABV2H5G2_9HYPH</name>
<accession>A0ABV2H5G2</accession>
<sequence>MPEVINIRSKMYRRRMTDPVSAPGSKRLAGLPVDYPVNTLFLIRLVWFLRHNSKGKPVRAILSIELTGYWKPLIRKCWCANVSGIARLTRIPGAGRLQLGAVKEWVL</sequence>